<evidence type="ECO:0000313" key="1">
    <source>
        <dbReference type="EMBL" id="CVI24537.1"/>
    </source>
</evidence>
<reference evidence="1 2" key="1">
    <citation type="submission" date="2016-01" db="EMBL/GenBank/DDBJ databases">
        <authorList>
            <person name="Regsiter A."/>
            <person name="william w."/>
        </authorList>
    </citation>
    <scope>NUCLEOTIDE SEQUENCE [LARGE SCALE GENOMIC DNA]</scope>
    <source>
        <strain evidence="1 2">B6</strain>
    </source>
</reference>
<evidence type="ECO:0000313" key="2">
    <source>
        <dbReference type="Proteomes" id="UP000192074"/>
    </source>
</evidence>
<gene>
    <name evidence="1" type="ORF">AGR4A_pAt10174</name>
</gene>
<accession>A0A822VBE9</accession>
<proteinExistence type="predicted"/>
<protein>
    <submittedName>
        <fullName evidence="1">Uncharacterized protein</fullName>
    </submittedName>
</protein>
<organism evidence="1 2">
    <name type="scientific">Agrobacterium tumefaciens str. B6</name>
    <dbReference type="NCBI Taxonomy" id="1183423"/>
    <lineage>
        <taxon>Bacteria</taxon>
        <taxon>Pseudomonadati</taxon>
        <taxon>Pseudomonadota</taxon>
        <taxon>Alphaproteobacteria</taxon>
        <taxon>Hyphomicrobiales</taxon>
        <taxon>Rhizobiaceae</taxon>
        <taxon>Rhizobium/Agrobacterium group</taxon>
        <taxon>Agrobacterium</taxon>
        <taxon>Agrobacterium tumefaciens complex</taxon>
    </lineage>
</organism>
<dbReference type="Proteomes" id="UP000192074">
    <property type="component" value="Unassembled WGS sequence"/>
</dbReference>
<dbReference type="AlphaFoldDB" id="A0A822VBE9"/>
<name>A0A822VBE9_AGRTU</name>
<comment type="caution">
    <text evidence="1">The sequence shown here is derived from an EMBL/GenBank/DDBJ whole genome shotgun (WGS) entry which is preliminary data.</text>
</comment>
<dbReference type="EMBL" id="FCNL01000040">
    <property type="protein sequence ID" value="CVI24537.1"/>
    <property type="molecule type" value="Genomic_DNA"/>
</dbReference>
<sequence>MVLRLKSLKRQTLPIANHANGRASDATTTQYTAFLLLKGVELTTRKRLLYQVELAVFCPVACPPWPIHEQGYPARFEILSRLAVRP</sequence>